<keyword evidence="1 5" id="KW-0597">Phosphoprotein</keyword>
<dbReference type="PANTHER" id="PTHR43214:SF41">
    <property type="entry name" value="NITRATE_NITRITE RESPONSE REGULATOR PROTEIN NARP"/>
    <property type="match status" value="1"/>
</dbReference>
<dbReference type="CDD" id="cd17535">
    <property type="entry name" value="REC_NarL-like"/>
    <property type="match status" value="1"/>
</dbReference>
<dbReference type="EMBL" id="JBHRYR010000003">
    <property type="protein sequence ID" value="MFC3852742.1"/>
    <property type="molecule type" value="Genomic_DNA"/>
</dbReference>
<dbReference type="InterPro" id="IPR039420">
    <property type="entry name" value="WalR-like"/>
</dbReference>
<dbReference type="Gene3D" id="1.10.10.10">
    <property type="entry name" value="Winged helix-like DNA-binding domain superfamily/Winged helix DNA-binding domain"/>
    <property type="match status" value="1"/>
</dbReference>
<comment type="caution">
    <text evidence="8">The sequence shown here is derived from an EMBL/GenBank/DDBJ whole genome shotgun (WGS) entry which is preliminary data.</text>
</comment>
<evidence type="ECO:0000256" key="3">
    <source>
        <dbReference type="ARBA" id="ARBA00023125"/>
    </source>
</evidence>
<dbReference type="SUPFAM" id="SSF52172">
    <property type="entry name" value="CheY-like"/>
    <property type="match status" value="1"/>
</dbReference>
<dbReference type="PROSITE" id="PS50043">
    <property type="entry name" value="HTH_LUXR_2"/>
    <property type="match status" value="1"/>
</dbReference>
<evidence type="ECO:0000256" key="4">
    <source>
        <dbReference type="ARBA" id="ARBA00023163"/>
    </source>
</evidence>
<dbReference type="Pfam" id="PF00196">
    <property type="entry name" value="GerE"/>
    <property type="match status" value="1"/>
</dbReference>
<evidence type="ECO:0000256" key="2">
    <source>
        <dbReference type="ARBA" id="ARBA00023015"/>
    </source>
</evidence>
<organism evidence="8 9">
    <name type="scientific">Saccharospirillum mangrovi</name>
    <dbReference type="NCBI Taxonomy" id="2161747"/>
    <lineage>
        <taxon>Bacteria</taxon>
        <taxon>Pseudomonadati</taxon>
        <taxon>Pseudomonadota</taxon>
        <taxon>Gammaproteobacteria</taxon>
        <taxon>Oceanospirillales</taxon>
        <taxon>Saccharospirillaceae</taxon>
        <taxon>Saccharospirillum</taxon>
    </lineage>
</organism>
<evidence type="ECO:0000259" key="7">
    <source>
        <dbReference type="PROSITE" id="PS50110"/>
    </source>
</evidence>
<dbReference type="PROSITE" id="PS50110">
    <property type="entry name" value="RESPONSE_REGULATORY"/>
    <property type="match status" value="1"/>
</dbReference>
<dbReference type="PANTHER" id="PTHR43214">
    <property type="entry name" value="TWO-COMPONENT RESPONSE REGULATOR"/>
    <property type="match status" value="1"/>
</dbReference>
<evidence type="ECO:0000256" key="5">
    <source>
        <dbReference type="PROSITE-ProRule" id="PRU00169"/>
    </source>
</evidence>
<name>A0ABV7ZZZ0_9GAMM</name>
<dbReference type="Gene3D" id="3.40.50.2300">
    <property type="match status" value="1"/>
</dbReference>
<dbReference type="InterPro" id="IPR000792">
    <property type="entry name" value="Tscrpt_reg_LuxR_C"/>
</dbReference>
<reference evidence="9" key="1">
    <citation type="journal article" date="2019" name="Int. J. Syst. Evol. Microbiol.">
        <title>The Global Catalogue of Microorganisms (GCM) 10K type strain sequencing project: providing services to taxonomists for standard genome sequencing and annotation.</title>
        <authorList>
            <consortium name="The Broad Institute Genomics Platform"/>
            <consortium name="The Broad Institute Genome Sequencing Center for Infectious Disease"/>
            <person name="Wu L."/>
            <person name="Ma J."/>
        </authorList>
    </citation>
    <scope>NUCLEOTIDE SEQUENCE [LARGE SCALE GENOMIC DNA]</scope>
    <source>
        <strain evidence="9">IBRC 10765</strain>
    </source>
</reference>
<dbReference type="SMART" id="SM00421">
    <property type="entry name" value="HTH_LUXR"/>
    <property type="match status" value="1"/>
</dbReference>
<dbReference type="InterPro" id="IPR001789">
    <property type="entry name" value="Sig_transdc_resp-reg_receiver"/>
</dbReference>
<dbReference type="InterPro" id="IPR036388">
    <property type="entry name" value="WH-like_DNA-bd_sf"/>
</dbReference>
<feature type="domain" description="HTH luxR-type" evidence="6">
    <location>
        <begin position="148"/>
        <end position="213"/>
    </location>
</feature>
<feature type="modified residue" description="4-aspartylphosphate" evidence="5">
    <location>
        <position position="64"/>
    </location>
</feature>
<dbReference type="InterPro" id="IPR058245">
    <property type="entry name" value="NreC/VraR/RcsB-like_REC"/>
</dbReference>
<accession>A0ABV7ZZZ0</accession>
<dbReference type="InterPro" id="IPR011006">
    <property type="entry name" value="CheY-like_superfamily"/>
</dbReference>
<evidence type="ECO:0000313" key="9">
    <source>
        <dbReference type="Proteomes" id="UP001595617"/>
    </source>
</evidence>
<keyword evidence="3" id="KW-0238">DNA-binding</keyword>
<dbReference type="Proteomes" id="UP001595617">
    <property type="component" value="Unassembled WGS sequence"/>
</dbReference>
<dbReference type="SMART" id="SM00448">
    <property type="entry name" value="REC"/>
    <property type="match status" value="1"/>
</dbReference>
<keyword evidence="4" id="KW-0804">Transcription</keyword>
<keyword evidence="2" id="KW-0805">Transcription regulation</keyword>
<protein>
    <submittedName>
        <fullName evidence="8">Response regulator</fullName>
    </submittedName>
</protein>
<dbReference type="RefSeq" id="WP_380695242.1">
    <property type="nucleotide sequence ID" value="NZ_JBHRYR010000003.1"/>
</dbReference>
<dbReference type="PRINTS" id="PR00038">
    <property type="entry name" value="HTHLUXR"/>
</dbReference>
<evidence type="ECO:0000259" key="6">
    <source>
        <dbReference type="PROSITE" id="PS50043"/>
    </source>
</evidence>
<evidence type="ECO:0000256" key="1">
    <source>
        <dbReference type="ARBA" id="ARBA00022553"/>
    </source>
</evidence>
<dbReference type="InterPro" id="IPR016032">
    <property type="entry name" value="Sig_transdc_resp-reg_C-effctor"/>
</dbReference>
<keyword evidence="9" id="KW-1185">Reference proteome</keyword>
<dbReference type="Pfam" id="PF00072">
    <property type="entry name" value="Response_reg"/>
    <property type="match status" value="1"/>
</dbReference>
<sequence>MTESVTPPAIPHHILIVEDHPEVCQTLRADSRIAFPGCHILTAETLQKAQTLCAHSTFDLILLDIGLPDGEGTEVLRKPGVPEQTTVVVTTLFDDDEHLFEALRLGALGYLLKDDTGTDMVEALQGILAGRPPLSPSIAKRILQSFAPKPTQHMLSPREEEVLILISRGYSAREAAQALAVSAHTVADYVKSVYRKLHINNRAEATAEAMRRGLLR</sequence>
<dbReference type="CDD" id="cd06170">
    <property type="entry name" value="LuxR_C_like"/>
    <property type="match status" value="1"/>
</dbReference>
<gene>
    <name evidence="8" type="ORF">ACFOOG_07850</name>
</gene>
<evidence type="ECO:0000313" key="8">
    <source>
        <dbReference type="EMBL" id="MFC3852742.1"/>
    </source>
</evidence>
<dbReference type="SUPFAM" id="SSF46894">
    <property type="entry name" value="C-terminal effector domain of the bipartite response regulators"/>
    <property type="match status" value="1"/>
</dbReference>
<proteinExistence type="predicted"/>
<feature type="domain" description="Response regulatory" evidence="7">
    <location>
        <begin position="13"/>
        <end position="128"/>
    </location>
</feature>